<protein>
    <submittedName>
        <fullName evidence="2">Uncharacterized protein</fullName>
    </submittedName>
</protein>
<reference evidence="2 3" key="1">
    <citation type="submission" date="2016-10" db="EMBL/GenBank/DDBJ databases">
        <title>Draft genome sequence of Coniochaeta ligniaria NRRL30616, a lignocellulolytic fungus for bioabatement of inhibitors in plant biomass hydrolysates.</title>
        <authorList>
            <consortium name="DOE Joint Genome Institute"/>
            <person name="Jimenez D.J."/>
            <person name="Hector R.E."/>
            <person name="Riley R."/>
            <person name="Sun H."/>
            <person name="Grigoriev I.V."/>
            <person name="Van Elsas J.D."/>
            <person name="Nichols N.N."/>
        </authorList>
    </citation>
    <scope>NUCLEOTIDE SEQUENCE [LARGE SCALE GENOMIC DNA]</scope>
    <source>
        <strain evidence="2 3">NRRL 30616</strain>
    </source>
</reference>
<dbReference type="InParanoid" id="A0A1J7I3M8"/>
<feature type="compositionally biased region" description="Low complexity" evidence="1">
    <location>
        <begin position="1"/>
        <end position="35"/>
    </location>
</feature>
<keyword evidence="3" id="KW-1185">Reference proteome</keyword>
<evidence type="ECO:0000313" key="2">
    <source>
        <dbReference type="EMBL" id="OIW22134.1"/>
    </source>
</evidence>
<gene>
    <name evidence="2" type="ORF">CONLIGDRAFT_414948</name>
</gene>
<feature type="compositionally biased region" description="Polar residues" evidence="1">
    <location>
        <begin position="241"/>
        <end position="259"/>
    </location>
</feature>
<feature type="compositionally biased region" description="Low complexity" evidence="1">
    <location>
        <begin position="173"/>
        <end position="190"/>
    </location>
</feature>
<feature type="compositionally biased region" description="Polar residues" evidence="1">
    <location>
        <begin position="196"/>
        <end position="207"/>
    </location>
</feature>
<evidence type="ECO:0000313" key="3">
    <source>
        <dbReference type="Proteomes" id="UP000182658"/>
    </source>
</evidence>
<feature type="compositionally biased region" description="Basic and acidic residues" evidence="1">
    <location>
        <begin position="141"/>
        <end position="170"/>
    </location>
</feature>
<dbReference type="Proteomes" id="UP000182658">
    <property type="component" value="Unassembled WGS sequence"/>
</dbReference>
<dbReference type="STRING" id="1408157.A0A1J7I3M8"/>
<organism evidence="2 3">
    <name type="scientific">Coniochaeta ligniaria NRRL 30616</name>
    <dbReference type="NCBI Taxonomy" id="1408157"/>
    <lineage>
        <taxon>Eukaryota</taxon>
        <taxon>Fungi</taxon>
        <taxon>Dikarya</taxon>
        <taxon>Ascomycota</taxon>
        <taxon>Pezizomycotina</taxon>
        <taxon>Sordariomycetes</taxon>
        <taxon>Sordariomycetidae</taxon>
        <taxon>Coniochaetales</taxon>
        <taxon>Coniochaetaceae</taxon>
        <taxon>Coniochaeta</taxon>
    </lineage>
</organism>
<feature type="compositionally biased region" description="Pro residues" evidence="1">
    <location>
        <begin position="36"/>
        <end position="63"/>
    </location>
</feature>
<feature type="region of interest" description="Disordered" evidence="1">
    <location>
        <begin position="1"/>
        <end position="64"/>
    </location>
</feature>
<sequence length="475" mass="49738">MPPDSTSSPSSSSSSSCPITNPITNPTTTTTTPTTTMPPPNLPISHPPMSHPPAPPTTPPAPGLPTILDCRRHGFGHQYTLLDRSGTKTTIAASSLRNQGAEWLAARQLFHAAYPDKPVPTDLVPEVTPPAGTEGEGAGGEQREMESAATDGPDKAHHVHVPGDKAHETLLHPISDPATSTDTTPSPGTPYRTPTVEDQTPPQQRNASLSVDARLRALGIGITPPAPSDQQQPSTTPPSSHNGVSSFSSPLSQARTAVASSPWPRSPSPTPLTFTTPSPCPARFSVADYHTPPSTFSSTEASPVHPHPVVGFCSSPAEVAARMRLPLDAAGGGSREAGAGGINRNVFADVDATATSSIPGAWNWNDWTTGTGEMATDKTAAAAGTNTGVTNKDPARRHSMLFSAAPLPREVLEELRPAGGDAGVNVGSTTQDVGRRMDKRDSEAGWLGGGREIVLLLTGRIWISDWFLTRLDFRV</sequence>
<feature type="region of interest" description="Disordered" evidence="1">
    <location>
        <begin position="220"/>
        <end position="279"/>
    </location>
</feature>
<proteinExistence type="predicted"/>
<dbReference type="EMBL" id="KV875160">
    <property type="protein sequence ID" value="OIW22134.1"/>
    <property type="molecule type" value="Genomic_DNA"/>
</dbReference>
<accession>A0A1J7I3M8</accession>
<name>A0A1J7I3M8_9PEZI</name>
<feature type="compositionally biased region" description="Low complexity" evidence="1">
    <location>
        <begin position="228"/>
        <end position="240"/>
    </location>
</feature>
<dbReference type="AlphaFoldDB" id="A0A1J7I3M8"/>
<feature type="region of interest" description="Disordered" evidence="1">
    <location>
        <begin position="418"/>
        <end position="437"/>
    </location>
</feature>
<feature type="region of interest" description="Disordered" evidence="1">
    <location>
        <begin position="120"/>
        <end position="207"/>
    </location>
</feature>
<evidence type="ECO:0000256" key="1">
    <source>
        <dbReference type="SAM" id="MobiDB-lite"/>
    </source>
</evidence>